<organism evidence="6 7">
    <name type="scientific">Neolamprologus brichardi</name>
    <name type="common">Fairy cichlid</name>
    <name type="synonym">Lamprologus brichardi</name>
    <dbReference type="NCBI Taxonomy" id="32507"/>
    <lineage>
        <taxon>Eukaryota</taxon>
        <taxon>Metazoa</taxon>
        <taxon>Chordata</taxon>
        <taxon>Craniata</taxon>
        <taxon>Vertebrata</taxon>
        <taxon>Euteleostomi</taxon>
        <taxon>Actinopterygii</taxon>
        <taxon>Neopterygii</taxon>
        <taxon>Teleostei</taxon>
        <taxon>Neoteleostei</taxon>
        <taxon>Acanthomorphata</taxon>
        <taxon>Ovalentaria</taxon>
        <taxon>Cichlomorphae</taxon>
        <taxon>Cichliformes</taxon>
        <taxon>Cichlidae</taxon>
        <taxon>African cichlids</taxon>
        <taxon>Pseudocrenilabrinae</taxon>
        <taxon>Lamprologini</taxon>
        <taxon>Neolamprologus</taxon>
    </lineage>
</organism>
<evidence type="ECO:0000313" key="6">
    <source>
        <dbReference type="Ensembl" id="ENSNBRP00000012698.1"/>
    </source>
</evidence>
<evidence type="ECO:0008006" key="8">
    <source>
        <dbReference type="Google" id="ProtNLM"/>
    </source>
</evidence>
<dbReference type="GeneTree" id="ENSGT00390000013335"/>
<dbReference type="PANTHER" id="PTHR16311">
    <property type="entry name" value="THROMBOSPONDIN TYPE I DOMAIN-CONTAINING 1"/>
    <property type="match status" value="1"/>
</dbReference>
<dbReference type="Ensembl" id="ENSNBRT00000013060.1">
    <property type="protein sequence ID" value="ENSNBRP00000012698.1"/>
    <property type="gene ID" value="ENSNBRG00000009887.1"/>
</dbReference>
<keyword evidence="7" id="KW-1185">Reference proteome</keyword>
<keyword evidence="2" id="KW-0812">Transmembrane</keyword>
<feature type="compositionally biased region" description="Polar residues" evidence="1">
    <location>
        <begin position="706"/>
        <end position="722"/>
    </location>
</feature>
<reference evidence="6" key="2">
    <citation type="submission" date="2025-09" db="UniProtKB">
        <authorList>
            <consortium name="Ensembl"/>
        </authorList>
    </citation>
    <scope>IDENTIFICATION</scope>
</reference>
<dbReference type="Pfam" id="PF24306">
    <property type="entry name" value="THSD1_N"/>
    <property type="match status" value="1"/>
</dbReference>
<sequence>MKPLLCDEQCVTFSFSFLCLSHIYLCVFFPVAFAGLNIWPSLHSALSNSSIFVDFSIKSNSSTIRSRSLSLVNTESNTTVLTKTLHNNQPAGRVEFNCSCFPYAGTFRFLLRQTSISTVFPTNSTEGSSIESTTWWWSSELQVHWPTFHISVERAGNHSGSFQVGISTNEHFQACSSGIDSALSLEVSYMEYNQIGHKSINKVRALTRIPIKPLRSQSVELSCAFPFTDRDFIRVALRSPHTAQEVKSSGPLYLSRFFSYKLLVENANAYKSGCEGTMTVKLITPPCAHINGKVLLYSDAASSAEEPTSPPLAFNWLTQGENETEFNCSVFYPGRNKYCFRFVFNYSRSPSPAQTCLVAYKSAVAPLGGNMIVVVGISLCLAVIMATVVVTVWRKFCQSPQCSSVRRSSMHSPGGRKLSDEASICGHSLQRPSLSDVHSPSGGVGVAAAQKDGAFLGSQPLSQTVVIPLPQDPERLSPTGQKVFPPIFGYKLAQQQLKEMKKKGLKEATQLYHVSSSPVHDTVVDTSASPTISPIPTPIGFAHSNFHIAAPFSEPPPQTFRATPDRLSPRVELIIGPPVAAHASRTSSKSGLTGFREGHAAVGNSYHKNPNFRRTSSFNDAKPQLPSFSQSRQFRERSLTQVGSRTLPEGSCWSKGGWERQPYRSYPIPEHGASEWARSRLQKSDQRKPWTEKPVLSHINEIKHAGTNTNTISASGTQGKSDFNSKRSSSFTASSSDQRKGRCHSLPVTEEYTSKKLPLKITFILYPSPYISVPTYVL</sequence>
<dbReference type="Pfam" id="PF24310">
    <property type="entry name" value="THSD1_D2"/>
    <property type="match status" value="1"/>
</dbReference>
<evidence type="ECO:0000259" key="4">
    <source>
        <dbReference type="Pfam" id="PF24310"/>
    </source>
</evidence>
<feature type="domain" description="THSD1 N-terminal" evidence="3">
    <location>
        <begin position="36"/>
        <end position="129"/>
    </location>
</feature>
<feature type="compositionally biased region" description="Low complexity" evidence="1">
    <location>
        <begin position="726"/>
        <end position="736"/>
    </location>
</feature>
<dbReference type="Proteomes" id="UP000261580">
    <property type="component" value="Unassembled WGS sequence"/>
</dbReference>
<evidence type="ECO:0000256" key="1">
    <source>
        <dbReference type="SAM" id="MobiDB-lite"/>
    </source>
</evidence>
<evidence type="ECO:0000256" key="2">
    <source>
        <dbReference type="SAM" id="Phobius"/>
    </source>
</evidence>
<protein>
    <recommendedName>
        <fullName evidence="8">Thrombospondin, type I, domain containing 1</fullName>
    </recommendedName>
</protein>
<dbReference type="InterPro" id="IPR056219">
    <property type="entry name" value="THSD1_D3"/>
</dbReference>
<reference evidence="6" key="1">
    <citation type="submission" date="2025-08" db="UniProtKB">
        <authorList>
            <consortium name="Ensembl"/>
        </authorList>
    </citation>
    <scope>IDENTIFICATION</scope>
</reference>
<evidence type="ECO:0000259" key="3">
    <source>
        <dbReference type="Pfam" id="PF24306"/>
    </source>
</evidence>
<dbReference type="GO" id="GO:0071944">
    <property type="term" value="C:cell periphery"/>
    <property type="evidence" value="ECO:0007669"/>
    <property type="project" value="TreeGrafter"/>
</dbReference>
<dbReference type="AlphaFoldDB" id="A0A3Q4GZ39"/>
<feature type="region of interest" description="Disordered" evidence="1">
    <location>
        <begin position="706"/>
        <end position="744"/>
    </location>
</feature>
<name>A0A3Q4GZ39_NEOBR</name>
<feature type="transmembrane region" description="Helical" evidence="2">
    <location>
        <begin position="371"/>
        <end position="393"/>
    </location>
</feature>
<feature type="transmembrane region" description="Helical" evidence="2">
    <location>
        <begin position="12"/>
        <end position="39"/>
    </location>
</feature>
<dbReference type="PANTHER" id="PTHR16311:SF3">
    <property type="entry name" value="THROMBOSPONDIN TYPE-1 DOMAIN-CONTAINING PROTEIN 1"/>
    <property type="match status" value="1"/>
</dbReference>
<dbReference type="Bgee" id="ENSNBRG00000009887">
    <property type="expression patterns" value="Expressed in heart and 5 other cell types or tissues"/>
</dbReference>
<dbReference type="Pfam" id="PF24311">
    <property type="entry name" value="THSD1_D3"/>
    <property type="match status" value="1"/>
</dbReference>
<evidence type="ECO:0000259" key="5">
    <source>
        <dbReference type="Pfam" id="PF24311"/>
    </source>
</evidence>
<keyword evidence="2" id="KW-0472">Membrane</keyword>
<accession>A0A3Q4GZ39</accession>
<feature type="domain" description="THSD1 second Ig-like" evidence="4">
    <location>
        <begin position="146"/>
        <end position="252"/>
    </location>
</feature>
<evidence type="ECO:0000313" key="7">
    <source>
        <dbReference type="Proteomes" id="UP000261580"/>
    </source>
</evidence>
<dbReference type="InterPro" id="IPR038877">
    <property type="entry name" value="THSD1"/>
</dbReference>
<dbReference type="InterPro" id="IPR056217">
    <property type="entry name" value="THSD1_N"/>
</dbReference>
<dbReference type="OMA" id="KECMMIQ"/>
<dbReference type="InterPro" id="IPR056218">
    <property type="entry name" value="THSD1_D2"/>
</dbReference>
<feature type="region of interest" description="Disordered" evidence="1">
    <location>
        <begin position="616"/>
        <end position="646"/>
    </location>
</feature>
<keyword evidence="2" id="KW-1133">Transmembrane helix</keyword>
<feature type="domain" description="THSD1 third Ig-like" evidence="5">
    <location>
        <begin position="259"/>
        <end position="359"/>
    </location>
</feature>
<proteinExistence type="predicted"/>